<reference evidence="3" key="2">
    <citation type="submission" date="2009-11" db="EMBL/GenBank/DDBJ databases">
        <title>The Genome Sequence of Allomyces macrogynus strain ATCC 38327.</title>
        <authorList>
            <consortium name="The Broad Institute Genome Sequencing Platform"/>
            <person name="Russ C."/>
            <person name="Cuomo C."/>
            <person name="Shea T."/>
            <person name="Young S.K."/>
            <person name="Zeng Q."/>
            <person name="Koehrsen M."/>
            <person name="Haas B."/>
            <person name="Borodovsky M."/>
            <person name="Guigo R."/>
            <person name="Alvarado L."/>
            <person name="Berlin A."/>
            <person name="Borenstein D."/>
            <person name="Chen Z."/>
            <person name="Engels R."/>
            <person name="Freedman E."/>
            <person name="Gellesch M."/>
            <person name="Goldberg J."/>
            <person name="Griggs A."/>
            <person name="Gujja S."/>
            <person name="Heiman D."/>
            <person name="Hepburn T."/>
            <person name="Howarth C."/>
            <person name="Jen D."/>
            <person name="Larson L."/>
            <person name="Lewis B."/>
            <person name="Mehta T."/>
            <person name="Park D."/>
            <person name="Pearson M."/>
            <person name="Roberts A."/>
            <person name="Saif S."/>
            <person name="Shenoy N."/>
            <person name="Sisk P."/>
            <person name="Stolte C."/>
            <person name="Sykes S."/>
            <person name="Walk T."/>
            <person name="White J."/>
            <person name="Yandava C."/>
            <person name="Burger G."/>
            <person name="Gray M.W."/>
            <person name="Holland P.W.H."/>
            <person name="King N."/>
            <person name="Lang F.B.F."/>
            <person name="Roger A.J."/>
            <person name="Ruiz-Trillo I."/>
            <person name="Lander E."/>
            <person name="Nusbaum C."/>
        </authorList>
    </citation>
    <scope>NUCLEOTIDE SEQUENCE [LARGE SCALE GENOMIC DNA]</scope>
    <source>
        <strain evidence="3">ATCC 38327</strain>
    </source>
</reference>
<proteinExistence type="predicted"/>
<evidence type="ECO:0000256" key="1">
    <source>
        <dbReference type="SAM" id="Coils"/>
    </source>
</evidence>
<dbReference type="VEuPathDB" id="FungiDB:AMAG_09314"/>
<evidence type="ECO:0000313" key="2">
    <source>
        <dbReference type="EMBL" id="KNE64283.1"/>
    </source>
</evidence>
<accession>A0A0L0SP48</accession>
<sequence length="317" mass="34230">MADEAESSAALLANRFTTATMEEKKVELSKFITIKRDRVETLREELRAREDELALLKEQLEAIARAEQTEAWLTGEADPDDPQLTELNADLERLGLIDDLAVAVEGDEDADTEAIEAADVAYVPPVFPEHVVEQIKAEAKEARSRPQPLPAEFADDRWVQAMRPTVQDAVETAPVCDVVDAVSLTANATEVTTHTLVFGLNQLRLGWSKIAPTDTYKLAMALTAETFLDVKTEIDRLLELAAGTLGLPANHGIVVALTRVQESLVAGIAAMADATTYRRAVVVAVDVVEKVAVAAGTALADLQAQADMDAADDADEE</sequence>
<gene>
    <name evidence="2" type="ORF">AMAG_09314</name>
</gene>
<organism evidence="2 3">
    <name type="scientific">Allomyces macrogynus (strain ATCC 38327)</name>
    <name type="common">Allomyces javanicus var. macrogynus</name>
    <dbReference type="NCBI Taxonomy" id="578462"/>
    <lineage>
        <taxon>Eukaryota</taxon>
        <taxon>Fungi</taxon>
        <taxon>Fungi incertae sedis</taxon>
        <taxon>Blastocladiomycota</taxon>
        <taxon>Blastocladiomycetes</taxon>
        <taxon>Blastocladiales</taxon>
        <taxon>Blastocladiaceae</taxon>
        <taxon>Allomyces</taxon>
    </lineage>
</organism>
<dbReference type="AlphaFoldDB" id="A0A0L0SP48"/>
<keyword evidence="3" id="KW-1185">Reference proteome</keyword>
<evidence type="ECO:0000313" key="3">
    <source>
        <dbReference type="Proteomes" id="UP000054350"/>
    </source>
</evidence>
<reference evidence="2 3" key="1">
    <citation type="submission" date="2009-11" db="EMBL/GenBank/DDBJ databases">
        <title>Annotation of Allomyces macrogynus ATCC 38327.</title>
        <authorList>
            <consortium name="The Broad Institute Genome Sequencing Platform"/>
            <person name="Russ C."/>
            <person name="Cuomo C."/>
            <person name="Burger G."/>
            <person name="Gray M.W."/>
            <person name="Holland P.W.H."/>
            <person name="King N."/>
            <person name="Lang F.B.F."/>
            <person name="Roger A.J."/>
            <person name="Ruiz-Trillo I."/>
            <person name="Young S.K."/>
            <person name="Zeng Q."/>
            <person name="Gargeya S."/>
            <person name="Fitzgerald M."/>
            <person name="Haas B."/>
            <person name="Abouelleil A."/>
            <person name="Alvarado L."/>
            <person name="Arachchi H.M."/>
            <person name="Berlin A."/>
            <person name="Chapman S.B."/>
            <person name="Gearin G."/>
            <person name="Goldberg J."/>
            <person name="Griggs A."/>
            <person name="Gujja S."/>
            <person name="Hansen M."/>
            <person name="Heiman D."/>
            <person name="Howarth C."/>
            <person name="Larimer J."/>
            <person name="Lui A."/>
            <person name="MacDonald P.J.P."/>
            <person name="McCowen C."/>
            <person name="Montmayeur A."/>
            <person name="Murphy C."/>
            <person name="Neiman D."/>
            <person name="Pearson M."/>
            <person name="Priest M."/>
            <person name="Roberts A."/>
            <person name="Saif S."/>
            <person name="Shea T."/>
            <person name="Sisk P."/>
            <person name="Stolte C."/>
            <person name="Sykes S."/>
            <person name="Wortman J."/>
            <person name="Nusbaum C."/>
            <person name="Birren B."/>
        </authorList>
    </citation>
    <scope>NUCLEOTIDE SEQUENCE [LARGE SCALE GENOMIC DNA]</scope>
    <source>
        <strain evidence="2 3">ATCC 38327</strain>
    </source>
</reference>
<feature type="coiled-coil region" evidence="1">
    <location>
        <begin position="32"/>
        <end position="69"/>
    </location>
</feature>
<dbReference type="EMBL" id="GG745344">
    <property type="protein sequence ID" value="KNE64283.1"/>
    <property type="molecule type" value="Genomic_DNA"/>
</dbReference>
<protein>
    <submittedName>
        <fullName evidence="2">Uncharacterized protein</fullName>
    </submittedName>
</protein>
<keyword evidence="1" id="KW-0175">Coiled coil</keyword>
<dbReference type="Proteomes" id="UP000054350">
    <property type="component" value="Unassembled WGS sequence"/>
</dbReference>
<name>A0A0L0SP48_ALLM3</name>
<dbReference type="OrthoDB" id="5575843at2759"/>